<dbReference type="PATRIC" id="fig|546.123.peg.5076"/>
<proteinExistence type="predicted"/>
<dbReference type="GeneID" id="97918197"/>
<protein>
    <submittedName>
        <fullName evidence="1">Uncharacterized protein</fullName>
    </submittedName>
</protein>
<dbReference type="AlphaFoldDB" id="A0A0D7LD16"/>
<geneLocation type="plasmid" evidence="1">
    <name>pMRVIM1012</name>
</geneLocation>
<keyword evidence="1" id="KW-0614">Plasmid</keyword>
<reference evidence="1" key="1">
    <citation type="submission" date="2015-03" db="EMBL/GenBank/DDBJ databases">
        <title>Allelic Variants of blaVIM Reside on Diverse Mobile Genetic Elements in Gram-negative Clinical Isolates from the USA.</title>
        <authorList>
            <person name="McGann P."/>
            <person name="Snesrud E."/>
            <person name="Ong A.C."/>
            <person name="Clifford R."/>
            <person name="Kwak Y.I."/>
            <person name="Steele E.D."/>
            <person name="Rabinowitz R."/>
            <person name="Waterman P.E."/>
            <person name="Lesho E."/>
        </authorList>
    </citation>
    <scope>NUCLEOTIDE SEQUENCE</scope>
    <source>
        <strain evidence="1">MRSN12115</strain>
        <plasmid evidence="1">pMRVIM1012</plasmid>
    </source>
</reference>
<dbReference type="EMBL" id="KP975075">
    <property type="protein sequence ID" value="AKJ19061.1"/>
    <property type="molecule type" value="Genomic_DNA"/>
</dbReference>
<name>A0A0D7LD16_CITFR</name>
<sequence>MSGLKGRRISADMFAMMLKVPVGELVFAARHNQPLHGQALPPYGIGGGKSWSSTASTRSMTFDMQDAVDFSEKFHKIQSPDG</sequence>
<organism evidence="1">
    <name type="scientific">Citrobacter freundii</name>
    <dbReference type="NCBI Taxonomy" id="546"/>
    <lineage>
        <taxon>Bacteria</taxon>
        <taxon>Pseudomonadati</taxon>
        <taxon>Pseudomonadota</taxon>
        <taxon>Gammaproteobacteria</taxon>
        <taxon>Enterobacterales</taxon>
        <taxon>Enterobacteriaceae</taxon>
        <taxon>Citrobacter</taxon>
        <taxon>Citrobacter freundii complex</taxon>
    </lineage>
</organism>
<accession>A0A0D7LD16</accession>
<evidence type="ECO:0000313" key="1">
    <source>
        <dbReference type="EMBL" id="AKJ19061.1"/>
    </source>
</evidence>
<dbReference type="RefSeq" id="WP_004206902.1">
    <property type="nucleotide sequence ID" value="NZ_CP011609.1"/>
</dbReference>